<dbReference type="GO" id="GO:0030145">
    <property type="term" value="F:manganese ion binding"/>
    <property type="evidence" value="ECO:0007669"/>
    <property type="project" value="UniProtKB-UniRule"/>
</dbReference>
<comment type="caution">
    <text evidence="9">The sequence shown here is derived from an EMBL/GenBank/DDBJ whole genome shotgun (WGS) entry which is preliminary data.</text>
</comment>
<comment type="cofactor">
    <cofactor evidence="8">
        <name>Mg(2+)</name>
        <dbReference type="ChEBI" id="CHEBI:18420"/>
    </cofactor>
    <cofactor evidence="8">
        <name>Mn(2+)</name>
        <dbReference type="ChEBI" id="CHEBI:29035"/>
    </cofactor>
</comment>
<feature type="binding site" evidence="8">
    <location>
        <position position="183"/>
    </location>
    <ligand>
        <name>ATP</name>
        <dbReference type="ChEBI" id="CHEBI:30616"/>
    </ligand>
</feature>
<dbReference type="InterPro" id="IPR003846">
    <property type="entry name" value="SelO"/>
</dbReference>
<dbReference type="GO" id="GO:0070733">
    <property type="term" value="F:AMPylase activity"/>
    <property type="evidence" value="ECO:0007669"/>
    <property type="project" value="UniProtKB-EC"/>
</dbReference>
<feature type="binding site" evidence="8">
    <location>
        <position position="253"/>
    </location>
    <ligand>
        <name>Mg(2+)</name>
        <dbReference type="ChEBI" id="CHEBI:18420"/>
    </ligand>
</feature>
<evidence type="ECO:0000256" key="8">
    <source>
        <dbReference type="HAMAP-Rule" id="MF_00692"/>
    </source>
</evidence>
<keyword evidence="3 8" id="KW-0548">Nucleotidyltransferase</keyword>
<dbReference type="Pfam" id="PF02696">
    <property type="entry name" value="SelO"/>
    <property type="match status" value="1"/>
</dbReference>
<keyword evidence="5 8" id="KW-0547">Nucleotide-binding</keyword>
<feature type="binding site" evidence="8">
    <location>
        <position position="176"/>
    </location>
    <ligand>
        <name>ATP</name>
        <dbReference type="ChEBI" id="CHEBI:30616"/>
    </ligand>
</feature>
<feature type="binding site" evidence="8">
    <location>
        <position position="92"/>
    </location>
    <ligand>
        <name>ATP</name>
        <dbReference type="ChEBI" id="CHEBI:30616"/>
    </ligand>
</feature>
<comment type="similarity">
    <text evidence="1 8">Belongs to the SELO family.</text>
</comment>
<reference evidence="9 10" key="1">
    <citation type="submission" date="2016-09" db="EMBL/GenBank/DDBJ databases">
        <title>Rhizobium sp. nov., a novel species isolated from the rice rhizosphere.</title>
        <authorList>
            <person name="Zhao J."/>
            <person name="Zhang X."/>
        </authorList>
    </citation>
    <scope>NUCLEOTIDE SEQUENCE [LARGE SCALE GENOMIC DNA]</scope>
    <source>
        <strain evidence="9 10">1.7048</strain>
    </source>
</reference>
<evidence type="ECO:0000256" key="1">
    <source>
        <dbReference type="ARBA" id="ARBA00009747"/>
    </source>
</evidence>
<feature type="binding site" evidence="8">
    <location>
        <position position="93"/>
    </location>
    <ligand>
        <name>ATP</name>
        <dbReference type="ChEBI" id="CHEBI:30616"/>
    </ligand>
</feature>
<keyword evidence="6 8" id="KW-0067">ATP-binding</keyword>
<keyword evidence="2 8" id="KW-0808">Transferase</keyword>
<dbReference type="NCBIfam" id="NF000658">
    <property type="entry name" value="PRK00029.1"/>
    <property type="match status" value="1"/>
</dbReference>
<comment type="catalytic activity">
    <reaction evidence="8">
        <text>L-seryl-[protein] + UTP = O-(5'-uridylyl)-L-seryl-[protein] + diphosphate</text>
        <dbReference type="Rhea" id="RHEA:64604"/>
        <dbReference type="Rhea" id="RHEA-COMP:9863"/>
        <dbReference type="Rhea" id="RHEA-COMP:16635"/>
        <dbReference type="ChEBI" id="CHEBI:29999"/>
        <dbReference type="ChEBI" id="CHEBI:33019"/>
        <dbReference type="ChEBI" id="CHEBI:46398"/>
        <dbReference type="ChEBI" id="CHEBI:156051"/>
    </reaction>
</comment>
<dbReference type="EMBL" id="MKIP01000024">
    <property type="protein sequence ID" value="OLP62569.1"/>
    <property type="molecule type" value="Genomic_DNA"/>
</dbReference>
<comment type="catalytic activity">
    <reaction evidence="8">
        <text>L-tyrosyl-[protein] + UTP = O-(5'-uridylyl)-L-tyrosyl-[protein] + diphosphate</text>
        <dbReference type="Rhea" id="RHEA:83887"/>
        <dbReference type="Rhea" id="RHEA-COMP:10136"/>
        <dbReference type="Rhea" id="RHEA-COMP:20238"/>
        <dbReference type="ChEBI" id="CHEBI:33019"/>
        <dbReference type="ChEBI" id="CHEBI:46398"/>
        <dbReference type="ChEBI" id="CHEBI:46858"/>
        <dbReference type="ChEBI" id="CHEBI:90602"/>
    </reaction>
</comment>
<gene>
    <name evidence="8" type="primary">ydiU</name>
    <name evidence="8" type="synonym">selO</name>
    <name evidence="9" type="ORF">BJF93_01900</name>
</gene>
<comment type="catalytic activity">
    <reaction evidence="8">
        <text>L-seryl-[protein] + ATP = 3-O-(5'-adenylyl)-L-seryl-[protein] + diphosphate</text>
        <dbReference type="Rhea" id="RHEA:58120"/>
        <dbReference type="Rhea" id="RHEA-COMP:9863"/>
        <dbReference type="Rhea" id="RHEA-COMP:15073"/>
        <dbReference type="ChEBI" id="CHEBI:29999"/>
        <dbReference type="ChEBI" id="CHEBI:30616"/>
        <dbReference type="ChEBI" id="CHEBI:33019"/>
        <dbReference type="ChEBI" id="CHEBI:142516"/>
        <dbReference type="EC" id="2.7.7.108"/>
    </reaction>
</comment>
<sequence length="491" mass="53239">MTDAMPSLTFDNSYAALPDRFFARVAPTPVDAPVVIAFNRALAAELGWDAASVEREASAFFSGNRLPPGADPLAMAYAGHQFGHFVPQLGDGRAILIGEVIDAHGRRRDIQLKGAGPTPFSRRGDGRAALGPVMREYLVSEAMHALGIPTTRALAAVVTGEPVQRDTVLPGAVLTRVAASHLRVGTFQFFAARDDREGLRRLTDYAIARHDPDLADAEIPALALLERVAARQADLVARWLGVGFIHGVMNTDNFSISGETIDFGPCAFLDTYDPRKVFSSIDQNGRYAYASQPGIAQWNLARLAECLLPLIDEDGDKAVGKASAVISAFPARFQGAWLAVMRAKLGLRTAEEGDLDLIQAFLALLHKGEADYTLALRALPDAITGDAASLIERFRRPVALTGWLETWRARLAREPEDVARSEAMRKVNPLFIPRNHRIEQAIASAQEDGDFSLFTALQKALALPYDDQPEFAPLAEAPAEAEVVTRTFCGT</sequence>
<keyword evidence="4 8" id="KW-0479">Metal-binding</keyword>
<comment type="catalytic activity">
    <reaction evidence="8">
        <text>L-histidyl-[protein] + UTP = N(tele)-(5'-uridylyl)-L-histidyl-[protein] + diphosphate</text>
        <dbReference type="Rhea" id="RHEA:83891"/>
        <dbReference type="Rhea" id="RHEA-COMP:9745"/>
        <dbReference type="Rhea" id="RHEA-COMP:20239"/>
        <dbReference type="ChEBI" id="CHEBI:29979"/>
        <dbReference type="ChEBI" id="CHEBI:33019"/>
        <dbReference type="ChEBI" id="CHEBI:46398"/>
        <dbReference type="ChEBI" id="CHEBI:233474"/>
    </reaction>
</comment>
<feature type="active site" description="Proton acceptor" evidence="8">
    <location>
        <position position="252"/>
    </location>
</feature>
<evidence type="ECO:0000256" key="3">
    <source>
        <dbReference type="ARBA" id="ARBA00022695"/>
    </source>
</evidence>
<feature type="binding site" evidence="8">
    <location>
        <position position="262"/>
    </location>
    <ligand>
        <name>Mg(2+)</name>
        <dbReference type="ChEBI" id="CHEBI:18420"/>
    </ligand>
</feature>
<evidence type="ECO:0000313" key="9">
    <source>
        <dbReference type="EMBL" id="OLP62569.1"/>
    </source>
</evidence>
<protein>
    <recommendedName>
        <fullName evidence="8">Protein nucleotidyltransferase YdiU</fullName>
        <ecNumber evidence="8">2.7.7.-</ecNumber>
    </recommendedName>
    <alternativeName>
        <fullName evidence="8">Protein adenylyltransferase YdiU</fullName>
        <ecNumber evidence="8">2.7.7.108</ecNumber>
    </alternativeName>
    <alternativeName>
        <fullName evidence="8">Protein uridylyltransferase YdiU</fullName>
        <ecNumber evidence="8">2.7.7.-</ecNumber>
    </alternativeName>
</protein>
<dbReference type="Proteomes" id="UP000186364">
    <property type="component" value="Unassembled WGS sequence"/>
</dbReference>
<feature type="binding site" evidence="8">
    <location>
        <position position="126"/>
    </location>
    <ligand>
        <name>ATP</name>
        <dbReference type="ChEBI" id="CHEBI:30616"/>
    </ligand>
</feature>
<accession>A0A1Q9B3E8</accession>
<dbReference type="HAMAP" id="MF_00692">
    <property type="entry name" value="SelO"/>
    <property type="match status" value="1"/>
</dbReference>
<feature type="binding site" evidence="8">
    <location>
        <position position="262"/>
    </location>
    <ligand>
        <name>ATP</name>
        <dbReference type="ChEBI" id="CHEBI:30616"/>
    </ligand>
</feature>
<dbReference type="GO" id="GO:0000287">
    <property type="term" value="F:magnesium ion binding"/>
    <property type="evidence" value="ECO:0007669"/>
    <property type="project" value="UniProtKB-UniRule"/>
</dbReference>
<keyword evidence="7 8" id="KW-0460">Magnesium</keyword>
<dbReference type="EC" id="2.7.7.108" evidence="8"/>
<dbReference type="AlphaFoldDB" id="A0A1Q9B3E8"/>
<evidence type="ECO:0000313" key="10">
    <source>
        <dbReference type="Proteomes" id="UP000186364"/>
    </source>
</evidence>
<organism evidence="9 10">
    <name type="scientific">Xaviernesmea oryzae</name>
    <dbReference type="NCBI Taxonomy" id="464029"/>
    <lineage>
        <taxon>Bacteria</taxon>
        <taxon>Pseudomonadati</taxon>
        <taxon>Pseudomonadota</taxon>
        <taxon>Alphaproteobacteria</taxon>
        <taxon>Hyphomicrobiales</taxon>
        <taxon>Rhizobiaceae</taxon>
        <taxon>Rhizobium/Agrobacterium group</taxon>
        <taxon>Xaviernesmea</taxon>
    </lineage>
</organism>
<comment type="catalytic activity">
    <reaction evidence="8">
        <text>L-threonyl-[protein] + ATP = 3-O-(5'-adenylyl)-L-threonyl-[protein] + diphosphate</text>
        <dbReference type="Rhea" id="RHEA:54292"/>
        <dbReference type="Rhea" id="RHEA-COMP:11060"/>
        <dbReference type="Rhea" id="RHEA-COMP:13847"/>
        <dbReference type="ChEBI" id="CHEBI:30013"/>
        <dbReference type="ChEBI" id="CHEBI:30616"/>
        <dbReference type="ChEBI" id="CHEBI:33019"/>
        <dbReference type="ChEBI" id="CHEBI:138113"/>
        <dbReference type="EC" id="2.7.7.108"/>
    </reaction>
</comment>
<evidence type="ECO:0000256" key="2">
    <source>
        <dbReference type="ARBA" id="ARBA00022679"/>
    </source>
</evidence>
<dbReference type="EC" id="2.7.7.-" evidence="8"/>
<feature type="binding site" evidence="8">
    <location>
        <position position="113"/>
    </location>
    <ligand>
        <name>ATP</name>
        <dbReference type="ChEBI" id="CHEBI:30616"/>
    </ligand>
</feature>
<evidence type="ECO:0000256" key="7">
    <source>
        <dbReference type="ARBA" id="ARBA00022842"/>
    </source>
</evidence>
<dbReference type="PANTHER" id="PTHR32057">
    <property type="entry name" value="PROTEIN ADENYLYLTRANSFERASE SELO, MITOCHONDRIAL"/>
    <property type="match status" value="1"/>
</dbReference>
<dbReference type="PANTHER" id="PTHR32057:SF14">
    <property type="entry name" value="PROTEIN ADENYLYLTRANSFERASE SELO, MITOCHONDRIAL"/>
    <property type="match status" value="1"/>
</dbReference>
<feature type="binding site" evidence="8">
    <location>
        <position position="90"/>
    </location>
    <ligand>
        <name>ATP</name>
        <dbReference type="ChEBI" id="CHEBI:30616"/>
    </ligand>
</feature>
<keyword evidence="8" id="KW-0464">Manganese</keyword>
<feature type="binding site" evidence="8">
    <location>
        <position position="125"/>
    </location>
    <ligand>
        <name>ATP</name>
        <dbReference type="ChEBI" id="CHEBI:30616"/>
    </ligand>
</feature>
<name>A0A1Q9B3E8_9HYPH</name>
<evidence type="ECO:0000256" key="5">
    <source>
        <dbReference type="ARBA" id="ARBA00022741"/>
    </source>
</evidence>
<keyword evidence="10" id="KW-1185">Reference proteome</keyword>
<dbReference type="GO" id="GO:0005524">
    <property type="term" value="F:ATP binding"/>
    <property type="evidence" value="ECO:0007669"/>
    <property type="project" value="UniProtKB-UniRule"/>
</dbReference>
<evidence type="ECO:0000256" key="6">
    <source>
        <dbReference type="ARBA" id="ARBA00022840"/>
    </source>
</evidence>
<proteinExistence type="inferred from homology"/>
<evidence type="ECO:0000256" key="4">
    <source>
        <dbReference type="ARBA" id="ARBA00022723"/>
    </source>
</evidence>
<comment type="catalytic activity">
    <reaction evidence="8">
        <text>L-tyrosyl-[protein] + ATP = O-(5'-adenylyl)-L-tyrosyl-[protein] + diphosphate</text>
        <dbReference type="Rhea" id="RHEA:54288"/>
        <dbReference type="Rhea" id="RHEA-COMP:10136"/>
        <dbReference type="Rhea" id="RHEA-COMP:13846"/>
        <dbReference type="ChEBI" id="CHEBI:30616"/>
        <dbReference type="ChEBI" id="CHEBI:33019"/>
        <dbReference type="ChEBI" id="CHEBI:46858"/>
        <dbReference type="ChEBI" id="CHEBI:83624"/>
        <dbReference type="EC" id="2.7.7.108"/>
    </reaction>
</comment>
<comment type="function">
    <text evidence="8">Nucleotidyltransferase involved in the post-translational modification of proteins. It can catalyze the addition of adenosine monophosphate (AMP) or uridine monophosphate (UMP) to a protein, resulting in modifications known as AMPylation and UMPylation.</text>
</comment>